<dbReference type="BioCyc" id="DPIE1322246:BN4_RS17435-MONOMER"/>
<dbReference type="STRING" id="1322246.BN4_10403"/>
<dbReference type="OrthoDB" id="9921228at2"/>
<dbReference type="AlphaFoldDB" id="M1WJC2"/>
<reference evidence="3" key="2">
    <citation type="journal article" date="2013" name="Stand. Genomic Sci.">
        <title>Complete genome sequence of Desulfocapsa sulfexigens, a marine deltaproteobacterium specialized in disproportionating inorganic sulfur compounds.</title>
        <authorList>
            <person name="Finster K.W."/>
            <person name="Kjeldsen K.U."/>
            <person name="Kube M."/>
            <person name="Reinhardt R."/>
            <person name="Mussmann M."/>
            <person name="Amann R."/>
            <person name="Schreiber L."/>
        </authorList>
    </citation>
    <scope>NUCLEOTIDE SEQUENCE [LARGE SCALE GENOMIC DNA]</scope>
    <source>
        <strain evidence="3">DSM 10523 / SB164P1</strain>
    </source>
</reference>
<dbReference type="Proteomes" id="UP000011724">
    <property type="component" value="Chromosome"/>
</dbReference>
<feature type="transmembrane region" description="Helical" evidence="1">
    <location>
        <begin position="12"/>
        <end position="29"/>
    </location>
</feature>
<dbReference type="eggNOG" id="ENOG50318F7">
    <property type="taxonomic scope" value="Bacteria"/>
</dbReference>
<reference evidence="2 3" key="1">
    <citation type="journal article" date="2013" name="PLoS ONE">
        <title>The first genomic and proteomic characterization of a deep-sea sulfate reducer: insights into the piezophilic lifestyle of Desulfovibrio piezophilus.</title>
        <authorList>
            <person name="Pradel N."/>
            <person name="Ji B."/>
            <person name="Gimenez G."/>
            <person name="Talla E."/>
            <person name="Lenoble P."/>
            <person name="Garel M."/>
            <person name="Tamburini C."/>
            <person name="Fourquet P."/>
            <person name="Lebrun R."/>
            <person name="Bertin P."/>
            <person name="Denis Y."/>
            <person name="Pophillat M."/>
            <person name="Barbe V."/>
            <person name="Ollivier B."/>
            <person name="Dolla A."/>
        </authorList>
    </citation>
    <scope>NUCLEOTIDE SEQUENCE [LARGE SCALE GENOMIC DNA]</scope>
    <source>
        <strain evidence="3">DSM 10523 / SB164P1</strain>
    </source>
</reference>
<keyword evidence="3" id="KW-1185">Reference proteome</keyword>
<dbReference type="KEGG" id="dpi:BN4_10403"/>
<keyword evidence="1" id="KW-0812">Transmembrane</keyword>
<proteinExistence type="predicted"/>
<evidence type="ECO:0000313" key="2">
    <source>
        <dbReference type="EMBL" id="CCH47641.1"/>
    </source>
</evidence>
<organism evidence="2 3">
    <name type="scientific">Pseudodesulfovibrio piezophilus (strain DSM 21447 / JCM 15486 / C1TLV30)</name>
    <name type="common">Desulfovibrio piezophilus</name>
    <dbReference type="NCBI Taxonomy" id="1322246"/>
    <lineage>
        <taxon>Bacteria</taxon>
        <taxon>Pseudomonadati</taxon>
        <taxon>Thermodesulfobacteriota</taxon>
        <taxon>Desulfovibrionia</taxon>
        <taxon>Desulfovibrionales</taxon>
        <taxon>Desulfovibrionaceae</taxon>
    </lineage>
</organism>
<keyword evidence="1" id="KW-0472">Membrane</keyword>
<dbReference type="EMBL" id="FO203427">
    <property type="protein sequence ID" value="CCH47641.1"/>
    <property type="molecule type" value="Genomic_DNA"/>
</dbReference>
<gene>
    <name evidence="2" type="ordered locus">BN4_10403</name>
</gene>
<evidence type="ECO:0000256" key="1">
    <source>
        <dbReference type="SAM" id="Phobius"/>
    </source>
</evidence>
<feature type="transmembrane region" description="Helical" evidence="1">
    <location>
        <begin position="35"/>
        <end position="52"/>
    </location>
</feature>
<dbReference type="RefSeq" id="WP_015413696.1">
    <property type="nucleotide sequence ID" value="NC_020409.1"/>
</dbReference>
<name>M1WJC2_PSEP2</name>
<protein>
    <submittedName>
        <fullName evidence="2">Uncharacterized protein</fullName>
    </submittedName>
</protein>
<dbReference type="Pfam" id="PF06686">
    <property type="entry name" value="SpoIIIAC"/>
    <property type="match status" value="1"/>
</dbReference>
<accession>M1WJC2</accession>
<dbReference type="InterPro" id="IPR025664">
    <property type="entry name" value="Spore_III_AC/AD"/>
</dbReference>
<sequence>MDLLKLNIWRKIIIIAYIVSLLAMFLIDWGYHFNIGHVIRLGVGALVFWVVVDRV</sequence>
<evidence type="ECO:0000313" key="3">
    <source>
        <dbReference type="Proteomes" id="UP000011724"/>
    </source>
</evidence>
<dbReference type="PATRIC" id="fig|879567.3.peg.417"/>
<keyword evidence="1" id="KW-1133">Transmembrane helix</keyword>
<dbReference type="HOGENOM" id="CLU_3024676_0_0_7"/>